<dbReference type="EMBL" id="CP097118">
    <property type="protein sequence ID" value="USS87346.1"/>
    <property type="molecule type" value="Genomic_DNA"/>
</dbReference>
<gene>
    <name evidence="3" type="ORF">M3M39_04285</name>
</gene>
<proteinExistence type="inferred from homology"/>
<keyword evidence="4" id="KW-1185">Reference proteome</keyword>
<dbReference type="Gene3D" id="3.40.1440.10">
    <property type="entry name" value="GIY-YIG endonuclease"/>
    <property type="match status" value="1"/>
</dbReference>
<feature type="domain" description="GIY-YIG" evidence="2">
    <location>
        <begin position="5"/>
        <end position="80"/>
    </location>
</feature>
<evidence type="ECO:0000259" key="2">
    <source>
        <dbReference type="PROSITE" id="PS50164"/>
    </source>
</evidence>
<protein>
    <submittedName>
        <fullName evidence="3">GIY-YIG nuclease family protein</fullName>
    </submittedName>
</protein>
<dbReference type="Pfam" id="PF01541">
    <property type="entry name" value="GIY-YIG"/>
    <property type="match status" value="1"/>
</dbReference>
<dbReference type="InterPro" id="IPR035901">
    <property type="entry name" value="GIY-YIG_endonuc_sf"/>
</dbReference>
<evidence type="ECO:0000313" key="3">
    <source>
        <dbReference type="EMBL" id="USS87346.1"/>
    </source>
</evidence>
<dbReference type="CDD" id="cd10456">
    <property type="entry name" value="GIY-YIG_UPF0213"/>
    <property type="match status" value="1"/>
</dbReference>
<evidence type="ECO:0000313" key="4">
    <source>
        <dbReference type="Proteomes" id="UP001057025"/>
    </source>
</evidence>
<dbReference type="PROSITE" id="PS50164">
    <property type="entry name" value="GIY_YIG"/>
    <property type="match status" value="1"/>
</dbReference>
<dbReference type="InterPro" id="IPR050190">
    <property type="entry name" value="UPF0213_domain"/>
</dbReference>
<dbReference type="InterPro" id="IPR000305">
    <property type="entry name" value="GIY-YIG_endonuc"/>
</dbReference>
<organism evidence="3 4">
    <name type="scientific">Fructilactobacillus hinvesii</name>
    <dbReference type="NCBI Taxonomy" id="2940300"/>
    <lineage>
        <taxon>Bacteria</taxon>
        <taxon>Bacillati</taxon>
        <taxon>Bacillota</taxon>
        <taxon>Bacilli</taxon>
        <taxon>Lactobacillales</taxon>
        <taxon>Lactobacillaceae</taxon>
        <taxon>Fructilactobacillus</taxon>
    </lineage>
</organism>
<dbReference type="RefSeq" id="WP_252796644.1">
    <property type="nucleotide sequence ID" value="NZ_CP097118.1"/>
</dbReference>
<dbReference type="PANTHER" id="PTHR34477:SF1">
    <property type="entry name" value="UPF0213 PROTEIN YHBQ"/>
    <property type="match status" value="1"/>
</dbReference>
<evidence type="ECO:0000256" key="1">
    <source>
        <dbReference type="ARBA" id="ARBA00007435"/>
    </source>
</evidence>
<dbReference type="PANTHER" id="PTHR34477">
    <property type="entry name" value="UPF0213 PROTEIN YHBQ"/>
    <property type="match status" value="1"/>
</dbReference>
<reference evidence="3" key="1">
    <citation type="submission" date="2022-05" db="EMBL/GenBank/DDBJ databases">
        <authorList>
            <person name="Oliphant S.A."/>
            <person name="Watson-Haigh N.S."/>
            <person name="Sumby K.M."/>
            <person name="Gardner J.M."/>
            <person name="Jiranek V."/>
        </authorList>
    </citation>
    <scope>NUCLEOTIDE SEQUENCE</scope>
    <source>
        <strain evidence="3">KI11_C11</strain>
    </source>
</reference>
<dbReference type="SUPFAM" id="SSF82771">
    <property type="entry name" value="GIY-YIG endonuclease"/>
    <property type="match status" value="1"/>
</dbReference>
<accession>A0ABY5BSQ5</accession>
<name>A0ABY5BSQ5_9LACO</name>
<dbReference type="Proteomes" id="UP001057025">
    <property type="component" value="Chromosome"/>
</dbReference>
<comment type="similarity">
    <text evidence="1">Belongs to the UPF0213 family.</text>
</comment>
<sequence>MATAKQFYFYVLLCEDGSFYGGFTTDVAKRFHTHQLGQGAKYTKVHRPLKVLYTATFDTKRAALQAEYQFKHQSRSRKEQYLRARGILPAQWNLPDN</sequence>